<dbReference type="Proteomes" id="UP000008311">
    <property type="component" value="Unassembled WGS sequence"/>
</dbReference>
<keyword evidence="1" id="KW-0732">Signal</keyword>
<organism evidence="2 3">
    <name type="scientific">Ricinus communis</name>
    <name type="common">Castor bean</name>
    <dbReference type="NCBI Taxonomy" id="3988"/>
    <lineage>
        <taxon>Eukaryota</taxon>
        <taxon>Viridiplantae</taxon>
        <taxon>Streptophyta</taxon>
        <taxon>Embryophyta</taxon>
        <taxon>Tracheophyta</taxon>
        <taxon>Spermatophyta</taxon>
        <taxon>Magnoliopsida</taxon>
        <taxon>eudicotyledons</taxon>
        <taxon>Gunneridae</taxon>
        <taxon>Pentapetalae</taxon>
        <taxon>rosids</taxon>
        <taxon>fabids</taxon>
        <taxon>Malpighiales</taxon>
        <taxon>Euphorbiaceae</taxon>
        <taxon>Acalyphoideae</taxon>
        <taxon>Acalypheae</taxon>
        <taxon>Ricinus</taxon>
    </lineage>
</organism>
<proteinExistence type="predicted"/>
<protein>
    <submittedName>
        <fullName evidence="2">Uncharacterized protein</fullName>
    </submittedName>
</protein>
<dbReference type="EMBL" id="EQ973829">
    <property type="protein sequence ID" value="EEF43761.1"/>
    <property type="molecule type" value="Genomic_DNA"/>
</dbReference>
<evidence type="ECO:0000313" key="3">
    <source>
        <dbReference type="Proteomes" id="UP000008311"/>
    </source>
</evidence>
<dbReference type="InParanoid" id="B9RY00"/>
<gene>
    <name evidence="2" type="ORF">RCOM_1306120</name>
</gene>
<accession>B9RY00</accession>
<feature type="chain" id="PRO_5002891068" evidence="1">
    <location>
        <begin position="24"/>
        <end position="69"/>
    </location>
</feature>
<evidence type="ECO:0000256" key="1">
    <source>
        <dbReference type="SAM" id="SignalP"/>
    </source>
</evidence>
<feature type="signal peptide" evidence="1">
    <location>
        <begin position="1"/>
        <end position="23"/>
    </location>
</feature>
<reference evidence="3" key="1">
    <citation type="journal article" date="2010" name="Nat. Biotechnol.">
        <title>Draft genome sequence of the oilseed species Ricinus communis.</title>
        <authorList>
            <person name="Chan A.P."/>
            <person name="Crabtree J."/>
            <person name="Zhao Q."/>
            <person name="Lorenzi H."/>
            <person name="Orvis J."/>
            <person name="Puiu D."/>
            <person name="Melake-Berhan A."/>
            <person name="Jones K.M."/>
            <person name="Redman J."/>
            <person name="Chen G."/>
            <person name="Cahoon E.B."/>
            <person name="Gedil M."/>
            <person name="Stanke M."/>
            <person name="Haas B.J."/>
            <person name="Wortman J.R."/>
            <person name="Fraser-Liggett C.M."/>
            <person name="Ravel J."/>
            <person name="Rabinowicz P.D."/>
        </authorList>
    </citation>
    <scope>NUCLEOTIDE SEQUENCE [LARGE SCALE GENOMIC DNA]</scope>
    <source>
        <strain evidence="3">cv. Hale</strain>
    </source>
</reference>
<sequence>MKASLIICILLVAILFSPSSTSARQLAALGAGNPKLPPFGCGSGKRYCIPSKSPPCSPYIRNCPPNTSP</sequence>
<dbReference type="AlphaFoldDB" id="B9RY00"/>
<name>B9RY00_RICCO</name>
<evidence type="ECO:0000313" key="2">
    <source>
        <dbReference type="EMBL" id="EEF43761.1"/>
    </source>
</evidence>
<keyword evidence="3" id="KW-1185">Reference proteome</keyword>